<evidence type="ECO:0000313" key="2">
    <source>
        <dbReference type="Proteomes" id="UP001150266"/>
    </source>
</evidence>
<dbReference type="InterPro" id="IPR012674">
    <property type="entry name" value="Calycin"/>
</dbReference>
<dbReference type="PANTHER" id="PTHR38115:SF1">
    <property type="entry name" value="LIPOCALIN-LIKE DOMAIN-CONTAINING PROTEIN"/>
    <property type="match status" value="1"/>
</dbReference>
<dbReference type="SUPFAM" id="SSF50814">
    <property type="entry name" value="Lipocalins"/>
    <property type="match status" value="1"/>
</dbReference>
<accession>A0A9W9DLW8</accession>
<proteinExistence type="predicted"/>
<sequence length="185" mass="20502">MALPADVTTLNLSGKFQMNKSLSDSTDDMLKVQGVSWINRKAMGAASITVTITHSKNDSGVETLKLVQIVAGVNSAEPEEKVLDWVKATKEIKLFGGPCTTRSKRVSLEEVQEPYLKEGWSSDTLENGCVLVHLAYEGKKGWNTEQTWGIAEVNGGRRHVRRIFLTGPNGEKLYNRIVYDYLGEN</sequence>
<name>A0A9W9DLW8_9AGAR</name>
<organism evidence="1 2">
    <name type="scientific">Lentinula aciculospora</name>
    <dbReference type="NCBI Taxonomy" id="153920"/>
    <lineage>
        <taxon>Eukaryota</taxon>
        <taxon>Fungi</taxon>
        <taxon>Dikarya</taxon>
        <taxon>Basidiomycota</taxon>
        <taxon>Agaricomycotina</taxon>
        <taxon>Agaricomycetes</taxon>
        <taxon>Agaricomycetidae</taxon>
        <taxon>Agaricales</taxon>
        <taxon>Marasmiineae</taxon>
        <taxon>Omphalotaceae</taxon>
        <taxon>Lentinula</taxon>
    </lineage>
</organism>
<dbReference type="AlphaFoldDB" id="A0A9W9DLW8"/>
<reference evidence="1" key="1">
    <citation type="submission" date="2022-08" db="EMBL/GenBank/DDBJ databases">
        <title>A Global Phylogenomic Analysis of the Shiitake Genus Lentinula.</title>
        <authorList>
            <consortium name="DOE Joint Genome Institute"/>
            <person name="Sierra-Patev S."/>
            <person name="Min B."/>
            <person name="Naranjo-Ortiz M."/>
            <person name="Looney B."/>
            <person name="Konkel Z."/>
            <person name="Slot J.C."/>
            <person name="Sakamoto Y."/>
            <person name="Steenwyk J.L."/>
            <person name="Rokas A."/>
            <person name="Carro J."/>
            <person name="Camarero S."/>
            <person name="Ferreira P."/>
            <person name="Molpeceres G."/>
            <person name="Ruiz-Duenas F.J."/>
            <person name="Serrano A."/>
            <person name="Henrissat B."/>
            <person name="Drula E."/>
            <person name="Hughes K.W."/>
            <person name="Mata J.L."/>
            <person name="Ishikawa N.K."/>
            <person name="Vargas-Isla R."/>
            <person name="Ushijima S."/>
            <person name="Smith C.A."/>
            <person name="Ahrendt S."/>
            <person name="Andreopoulos W."/>
            <person name="He G."/>
            <person name="Labutti K."/>
            <person name="Lipzen A."/>
            <person name="Ng V."/>
            <person name="Riley R."/>
            <person name="Sandor L."/>
            <person name="Barry K."/>
            <person name="Martinez A.T."/>
            <person name="Xiao Y."/>
            <person name="Gibbons J.G."/>
            <person name="Terashima K."/>
            <person name="Grigoriev I.V."/>
            <person name="Hibbett D.S."/>
        </authorList>
    </citation>
    <scope>NUCLEOTIDE SEQUENCE</scope>
    <source>
        <strain evidence="1">JLM2183</strain>
    </source>
</reference>
<dbReference type="OrthoDB" id="425354at2759"/>
<protein>
    <recommendedName>
        <fullName evidence="3">LCCL domain-containing protein</fullName>
    </recommendedName>
</protein>
<evidence type="ECO:0008006" key="3">
    <source>
        <dbReference type="Google" id="ProtNLM"/>
    </source>
</evidence>
<evidence type="ECO:0000313" key="1">
    <source>
        <dbReference type="EMBL" id="KAJ4476623.1"/>
    </source>
</evidence>
<comment type="caution">
    <text evidence="1">The sequence shown here is derived from an EMBL/GenBank/DDBJ whole genome shotgun (WGS) entry which is preliminary data.</text>
</comment>
<dbReference type="InterPro" id="IPR053037">
    <property type="entry name" value="Pericyclase_pydY-like"/>
</dbReference>
<gene>
    <name evidence="1" type="ORF">J3R30DRAFT_311331</name>
</gene>
<dbReference type="Gene3D" id="2.40.128.20">
    <property type="match status" value="1"/>
</dbReference>
<dbReference type="PANTHER" id="PTHR38115">
    <property type="entry name" value="LIPOCALIN-LIKE DOMAIN-CONTAINING PROTEIN"/>
    <property type="match status" value="1"/>
</dbReference>
<keyword evidence="2" id="KW-1185">Reference proteome</keyword>
<dbReference type="Proteomes" id="UP001150266">
    <property type="component" value="Unassembled WGS sequence"/>
</dbReference>
<dbReference type="EMBL" id="JAOTPV010000011">
    <property type="protein sequence ID" value="KAJ4476623.1"/>
    <property type="molecule type" value="Genomic_DNA"/>
</dbReference>